<gene>
    <name evidence="5" type="primary">Fmnl1_0</name>
    <name evidence="5" type="ORF">SAKLUC_R09972</name>
</gene>
<dbReference type="GO" id="GO:0016477">
    <property type="term" value="P:cell migration"/>
    <property type="evidence" value="ECO:0007669"/>
    <property type="project" value="TreeGrafter"/>
</dbReference>
<dbReference type="InterPro" id="IPR043592">
    <property type="entry name" value="FMNL_animal"/>
</dbReference>
<comment type="caution">
    <text evidence="5">The sequence shown here is derived from an EMBL/GenBank/DDBJ whole genome shotgun (WGS) entry which is preliminary data.</text>
</comment>
<dbReference type="SMART" id="SM00498">
    <property type="entry name" value="FH2"/>
    <property type="match status" value="1"/>
</dbReference>
<evidence type="ECO:0000313" key="5">
    <source>
        <dbReference type="EMBL" id="NXG11127.1"/>
    </source>
</evidence>
<dbReference type="EMBL" id="VWZD01012226">
    <property type="protein sequence ID" value="NXG11127.1"/>
    <property type="molecule type" value="Genomic_DNA"/>
</dbReference>
<dbReference type="InterPro" id="IPR042201">
    <property type="entry name" value="FH2_Formin_sf"/>
</dbReference>
<evidence type="ECO:0000313" key="6">
    <source>
        <dbReference type="Proteomes" id="UP000558958"/>
    </source>
</evidence>
<evidence type="ECO:0000256" key="2">
    <source>
        <dbReference type="SAM" id="MobiDB-lite"/>
    </source>
</evidence>
<dbReference type="Pfam" id="PF02181">
    <property type="entry name" value="FH2"/>
    <property type="match status" value="1"/>
</dbReference>
<feature type="region of interest" description="Disordered" evidence="2">
    <location>
        <begin position="352"/>
        <end position="376"/>
    </location>
</feature>
<feature type="domain" description="DAD" evidence="3">
    <location>
        <begin position="401"/>
        <end position="435"/>
    </location>
</feature>
<reference evidence="5 6" key="1">
    <citation type="submission" date="2019-09" db="EMBL/GenBank/DDBJ databases">
        <title>Bird 10,000 Genomes (B10K) Project - Family phase.</title>
        <authorList>
            <person name="Zhang G."/>
        </authorList>
    </citation>
    <scope>NUCLEOTIDE SEQUENCE [LARGE SCALE GENOMIC DNA]</scope>
    <source>
        <strain evidence="5">B10K-DU-001-06</strain>
        <tissue evidence="5">Muscle</tissue>
    </source>
</reference>
<dbReference type="AlphaFoldDB" id="A0A7K8Z7V4"/>
<comment type="similarity">
    <text evidence="1">Belongs to the formin homology family.</text>
</comment>
<keyword evidence="6" id="KW-1185">Reference proteome</keyword>
<dbReference type="PANTHER" id="PTHR45857">
    <property type="entry name" value="FORMIN-LIKE PROTEIN"/>
    <property type="match status" value="1"/>
</dbReference>
<organism evidence="5 6">
    <name type="scientific">Sakesphorus luctuosus</name>
    <dbReference type="NCBI Taxonomy" id="419690"/>
    <lineage>
        <taxon>Eukaryota</taxon>
        <taxon>Metazoa</taxon>
        <taxon>Chordata</taxon>
        <taxon>Craniata</taxon>
        <taxon>Vertebrata</taxon>
        <taxon>Euteleostomi</taxon>
        <taxon>Archelosauria</taxon>
        <taxon>Archosauria</taxon>
        <taxon>Dinosauria</taxon>
        <taxon>Saurischia</taxon>
        <taxon>Theropoda</taxon>
        <taxon>Coelurosauria</taxon>
        <taxon>Aves</taxon>
        <taxon>Neognathae</taxon>
        <taxon>Neoaves</taxon>
        <taxon>Telluraves</taxon>
        <taxon>Australaves</taxon>
        <taxon>Passeriformes</taxon>
        <taxon>Thamnophilidae</taxon>
        <taxon>Sakesphorus</taxon>
    </lineage>
</organism>
<feature type="non-terminal residue" evidence="5">
    <location>
        <position position="1"/>
    </location>
</feature>
<feature type="domain" description="FH2" evidence="4">
    <location>
        <begin position="1"/>
        <end position="377"/>
    </location>
</feature>
<protein>
    <submittedName>
        <fullName evidence="5">FMNL1 protein</fullName>
    </submittedName>
</protein>
<sequence length="447" mass="49552">MPVFNWVALKPSQIDGTVFTELNDEKVLQELDMSDFEEQFKTKAQGPALDISALKAKATQKAPSKVTLMESNRAKNLAITLRKGGRSIQDICTAIETYDQQALSLDFLELLLRFLPTEYERTLIGKFEREQQPLEELSDEDQFMIRFSKIPRLAERMNVMIFLGNFSDTAQLLMPQLNAIIAASMSLKASSKLRHILEIVLAFGNYMNSSKRGAAYGFRLQSLDAVGLAWGARVGDLGALSLPGTSPGDRGTSPGDRGTSPRDRRTQRPAVGMEGHGNLLWGWRDGRIICRVGEAWGAAVGMQGPAIGLGIQLWDWRDKETICRVGEASSAHPSCPSPKKAEQDIELWKKQEAAAKEAESTSPNSERQPEVKLPIQKAKRQQMDMIAELKKKQMVKEPLIYEGKDGAIEDIISDLRNNPYRRGDKARGSAKKRPAGQSLQATPDIAL</sequence>
<dbReference type="PANTHER" id="PTHR45857:SF2">
    <property type="entry name" value="FORMIN-LIKE PROTEIN 1"/>
    <property type="match status" value="1"/>
</dbReference>
<dbReference type="Gene3D" id="1.20.58.2220">
    <property type="entry name" value="Formin, FH2 domain"/>
    <property type="match status" value="1"/>
</dbReference>
<feature type="region of interest" description="Disordered" evidence="2">
    <location>
        <begin position="413"/>
        <end position="447"/>
    </location>
</feature>
<dbReference type="GO" id="GO:0005829">
    <property type="term" value="C:cytosol"/>
    <property type="evidence" value="ECO:0007669"/>
    <property type="project" value="TreeGrafter"/>
</dbReference>
<dbReference type="InterPro" id="IPR015425">
    <property type="entry name" value="FH2_Formin"/>
</dbReference>
<evidence type="ECO:0000256" key="1">
    <source>
        <dbReference type="ARBA" id="ARBA00023449"/>
    </source>
</evidence>
<evidence type="ECO:0000259" key="3">
    <source>
        <dbReference type="PROSITE" id="PS51231"/>
    </source>
</evidence>
<dbReference type="SUPFAM" id="SSF101447">
    <property type="entry name" value="Formin homology 2 domain (FH2 domain)"/>
    <property type="match status" value="1"/>
</dbReference>
<dbReference type="GO" id="GO:0051015">
    <property type="term" value="F:actin filament binding"/>
    <property type="evidence" value="ECO:0007669"/>
    <property type="project" value="TreeGrafter"/>
</dbReference>
<dbReference type="PROSITE" id="PS51231">
    <property type="entry name" value="DAD"/>
    <property type="match status" value="1"/>
</dbReference>
<dbReference type="GO" id="GO:0008360">
    <property type="term" value="P:regulation of cell shape"/>
    <property type="evidence" value="ECO:0007669"/>
    <property type="project" value="TreeGrafter"/>
</dbReference>
<feature type="region of interest" description="Disordered" evidence="2">
    <location>
        <begin position="241"/>
        <end position="273"/>
    </location>
</feature>
<dbReference type="PROSITE" id="PS51444">
    <property type="entry name" value="FH2"/>
    <property type="match status" value="1"/>
</dbReference>
<evidence type="ECO:0000259" key="4">
    <source>
        <dbReference type="PROSITE" id="PS51444"/>
    </source>
</evidence>
<dbReference type="Proteomes" id="UP000558958">
    <property type="component" value="Unassembled WGS sequence"/>
</dbReference>
<dbReference type="GO" id="GO:0030866">
    <property type="term" value="P:cortical actin cytoskeleton organization"/>
    <property type="evidence" value="ECO:0007669"/>
    <property type="project" value="TreeGrafter"/>
</dbReference>
<dbReference type="InterPro" id="IPR014767">
    <property type="entry name" value="DAD_dom"/>
</dbReference>
<name>A0A7K8Z7V4_9PASS</name>
<feature type="non-terminal residue" evidence="5">
    <location>
        <position position="447"/>
    </location>
</feature>
<accession>A0A7K8Z7V4</accession>
<proteinExistence type="inferred from homology"/>